<feature type="transmembrane region" description="Helical" evidence="1">
    <location>
        <begin position="215"/>
        <end position="233"/>
    </location>
</feature>
<dbReference type="PANTHER" id="PTHR45138:SF9">
    <property type="entry name" value="DIGUANYLATE CYCLASE DGCM-RELATED"/>
    <property type="match status" value="1"/>
</dbReference>
<dbReference type="Pfam" id="PF00990">
    <property type="entry name" value="GGDEF"/>
    <property type="match status" value="1"/>
</dbReference>
<feature type="transmembrane region" description="Helical" evidence="1">
    <location>
        <begin position="273"/>
        <end position="289"/>
    </location>
</feature>
<dbReference type="InterPro" id="IPR029787">
    <property type="entry name" value="Nucleotide_cyclase"/>
</dbReference>
<feature type="transmembrane region" description="Helical" evidence="1">
    <location>
        <begin position="190"/>
        <end position="209"/>
    </location>
</feature>
<dbReference type="SUPFAM" id="SSF55073">
    <property type="entry name" value="Nucleotide cyclase"/>
    <property type="match status" value="1"/>
</dbReference>
<dbReference type="CDD" id="cd01949">
    <property type="entry name" value="GGDEF"/>
    <property type="match status" value="1"/>
</dbReference>
<reference evidence="3 4" key="1">
    <citation type="submission" date="2018-02" db="EMBL/GenBank/DDBJ databases">
        <title>Complete genome sequencing of Faecalibacterium prausnitzii strains isolated from the human gut.</title>
        <authorList>
            <person name="Fitzgerald B.C."/>
            <person name="Shkoporov A.N."/>
            <person name="Ross P.R."/>
            <person name="Hill C."/>
        </authorList>
    </citation>
    <scope>NUCLEOTIDE SEQUENCE [LARGE SCALE GENOMIC DNA]</scope>
    <source>
        <strain evidence="3 4">APC923/61-1</strain>
    </source>
</reference>
<feature type="transmembrane region" description="Helical" evidence="1">
    <location>
        <begin position="119"/>
        <end position="140"/>
    </location>
</feature>
<dbReference type="OrthoDB" id="9804955at2"/>
<evidence type="ECO:0000256" key="1">
    <source>
        <dbReference type="SAM" id="Phobius"/>
    </source>
</evidence>
<sequence>MDAARDEPTILLRSAWQKYQVLVDGNVVYTASSERNGAFHLFRLPPGQELTVRFLDCAPGSDAESAVLQSQVYFGSRSGIQWMILRENLYAVLFSGFALVLGIACLLAAYCMQRQHFGNLYGSVCSLGAYILLAGVWVLTDSKILLLVSQKAGLVGLISYLSFYALHLPLLQFTIGVLPEKRRMLEILQAFYSGLLLLLMANFILSLPYLNVLVMAEHLLMTVTIALILHHGFREMRRGKNKALGRVMAGYVLFAVCSILAITIYYLDSSLPYSPVYMLGIFGFILLLAETAGQRVLEQINENANMAVYAKLAYRDVLTGLGNRAAFVRETQETKQSAAPFGYIMVDVNDLKKVNDTLGHPKGDALINRVAQCLQRAAAEKGNCYRIGGDEFVVSLNGSREALLACADRIREEIAAADAGSEFPVSAALGLAWSEDQPDPIPAQVFRQADDAMYADKKRMKASREA</sequence>
<accession>A0A329UA99</accession>
<evidence type="ECO:0000259" key="2">
    <source>
        <dbReference type="PROSITE" id="PS50887"/>
    </source>
</evidence>
<dbReference type="GO" id="GO:1902201">
    <property type="term" value="P:negative regulation of bacterial-type flagellum-dependent cell motility"/>
    <property type="evidence" value="ECO:0007669"/>
    <property type="project" value="TreeGrafter"/>
</dbReference>
<keyword evidence="1" id="KW-0812">Transmembrane</keyword>
<protein>
    <recommendedName>
        <fullName evidence="2">GGDEF domain-containing protein</fullName>
    </recommendedName>
</protein>
<proteinExistence type="predicted"/>
<organism evidence="3 4">
    <name type="scientific">Faecalibacterium prausnitzii</name>
    <dbReference type="NCBI Taxonomy" id="853"/>
    <lineage>
        <taxon>Bacteria</taxon>
        <taxon>Bacillati</taxon>
        <taxon>Bacillota</taxon>
        <taxon>Clostridia</taxon>
        <taxon>Eubacteriales</taxon>
        <taxon>Oscillospiraceae</taxon>
        <taxon>Faecalibacterium</taxon>
    </lineage>
</organism>
<dbReference type="AlphaFoldDB" id="A0A329UA99"/>
<gene>
    <name evidence="3" type="ORF">C4N22_10975</name>
</gene>
<feature type="transmembrane region" description="Helical" evidence="1">
    <location>
        <begin position="89"/>
        <end position="112"/>
    </location>
</feature>
<dbReference type="EMBL" id="PRLE01000006">
    <property type="protein sequence ID" value="RAW57828.1"/>
    <property type="molecule type" value="Genomic_DNA"/>
</dbReference>
<comment type="caution">
    <text evidence="3">The sequence shown here is derived from an EMBL/GenBank/DDBJ whole genome shotgun (WGS) entry which is preliminary data.</text>
</comment>
<dbReference type="SMART" id="SM00267">
    <property type="entry name" value="GGDEF"/>
    <property type="match status" value="1"/>
</dbReference>
<dbReference type="InterPro" id="IPR043128">
    <property type="entry name" value="Rev_trsase/Diguanyl_cyclase"/>
</dbReference>
<dbReference type="GO" id="GO:0005886">
    <property type="term" value="C:plasma membrane"/>
    <property type="evidence" value="ECO:0007669"/>
    <property type="project" value="TreeGrafter"/>
</dbReference>
<keyword evidence="1" id="KW-1133">Transmembrane helix</keyword>
<dbReference type="Gene3D" id="3.30.70.270">
    <property type="match status" value="1"/>
</dbReference>
<feature type="domain" description="GGDEF" evidence="2">
    <location>
        <begin position="339"/>
        <end position="466"/>
    </location>
</feature>
<evidence type="ECO:0000313" key="3">
    <source>
        <dbReference type="EMBL" id="RAW57828.1"/>
    </source>
</evidence>
<feature type="transmembrane region" description="Helical" evidence="1">
    <location>
        <begin position="152"/>
        <end position="178"/>
    </location>
</feature>
<feature type="transmembrane region" description="Helical" evidence="1">
    <location>
        <begin position="245"/>
        <end position="267"/>
    </location>
</feature>
<evidence type="ECO:0000313" key="4">
    <source>
        <dbReference type="Proteomes" id="UP000250583"/>
    </source>
</evidence>
<dbReference type="PROSITE" id="PS50887">
    <property type="entry name" value="GGDEF"/>
    <property type="match status" value="1"/>
</dbReference>
<dbReference type="NCBIfam" id="TIGR00254">
    <property type="entry name" value="GGDEF"/>
    <property type="match status" value="1"/>
</dbReference>
<name>A0A329UA99_9FIRM</name>
<dbReference type="GO" id="GO:0052621">
    <property type="term" value="F:diguanylate cyclase activity"/>
    <property type="evidence" value="ECO:0007669"/>
    <property type="project" value="TreeGrafter"/>
</dbReference>
<dbReference type="InterPro" id="IPR050469">
    <property type="entry name" value="Diguanylate_Cyclase"/>
</dbReference>
<dbReference type="InterPro" id="IPR000160">
    <property type="entry name" value="GGDEF_dom"/>
</dbReference>
<dbReference type="Proteomes" id="UP000250583">
    <property type="component" value="Unassembled WGS sequence"/>
</dbReference>
<dbReference type="RefSeq" id="WP_112148998.1">
    <property type="nucleotide sequence ID" value="NZ_PRLE01000006.1"/>
</dbReference>
<dbReference type="GO" id="GO:0043709">
    <property type="term" value="P:cell adhesion involved in single-species biofilm formation"/>
    <property type="evidence" value="ECO:0007669"/>
    <property type="project" value="TreeGrafter"/>
</dbReference>
<dbReference type="PANTHER" id="PTHR45138">
    <property type="entry name" value="REGULATORY COMPONENTS OF SENSORY TRANSDUCTION SYSTEM"/>
    <property type="match status" value="1"/>
</dbReference>
<keyword evidence="1" id="KW-0472">Membrane</keyword>